<dbReference type="SUPFAM" id="SSF144232">
    <property type="entry name" value="HIT/MYND zinc finger-like"/>
    <property type="match status" value="1"/>
</dbReference>
<keyword evidence="3" id="KW-0158">Chromosome</keyword>
<evidence type="ECO:0000256" key="2">
    <source>
        <dbReference type="ARBA" id="ARBA00004286"/>
    </source>
</evidence>
<protein>
    <recommendedName>
        <fullName evidence="22">Zinc finger MYND domain-containing protein 11</fullName>
    </recommendedName>
</protein>
<dbReference type="PROSITE" id="PS01359">
    <property type="entry name" value="ZF_PHD_1"/>
    <property type="match status" value="1"/>
</dbReference>
<evidence type="ECO:0000256" key="13">
    <source>
        <dbReference type="PROSITE-ProRule" id="PRU00134"/>
    </source>
</evidence>
<organism evidence="20 21">
    <name type="scientific">Ridgeia piscesae</name>
    <name type="common">Tubeworm</name>
    <dbReference type="NCBI Taxonomy" id="27915"/>
    <lineage>
        <taxon>Eukaryota</taxon>
        <taxon>Metazoa</taxon>
        <taxon>Spiralia</taxon>
        <taxon>Lophotrochozoa</taxon>
        <taxon>Annelida</taxon>
        <taxon>Polychaeta</taxon>
        <taxon>Sedentaria</taxon>
        <taxon>Canalipalpata</taxon>
        <taxon>Sabellida</taxon>
        <taxon>Siboglinidae</taxon>
        <taxon>Ridgeia</taxon>
    </lineage>
</organism>
<dbReference type="PANTHER" id="PTHR46379">
    <property type="entry name" value="ZINC FINGER MYND DOMAIN-CONTAINING"/>
    <property type="match status" value="1"/>
</dbReference>
<dbReference type="PROSITE" id="PS50016">
    <property type="entry name" value="ZF_PHD_2"/>
    <property type="match status" value="1"/>
</dbReference>
<keyword evidence="5" id="KW-0479">Metal-binding</keyword>
<dbReference type="AlphaFoldDB" id="A0AAD9KBK8"/>
<evidence type="ECO:0000256" key="5">
    <source>
        <dbReference type="ARBA" id="ARBA00022723"/>
    </source>
</evidence>
<dbReference type="InterPro" id="IPR057054">
    <property type="entry name" value="ZMYND11_CC"/>
</dbReference>
<dbReference type="GO" id="GO:0008270">
    <property type="term" value="F:zinc ion binding"/>
    <property type="evidence" value="ECO:0007669"/>
    <property type="project" value="UniProtKB-KW"/>
</dbReference>
<evidence type="ECO:0000256" key="7">
    <source>
        <dbReference type="ARBA" id="ARBA00022833"/>
    </source>
</evidence>
<evidence type="ECO:0000256" key="1">
    <source>
        <dbReference type="ARBA" id="ARBA00004123"/>
    </source>
</evidence>
<evidence type="ECO:0000256" key="12">
    <source>
        <dbReference type="ARBA" id="ARBA00023242"/>
    </source>
</evidence>
<keyword evidence="7" id="KW-0862">Zinc</keyword>
<dbReference type="Pfam" id="PF21524">
    <property type="entry name" value="SAMD1_WH"/>
    <property type="match status" value="1"/>
</dbReference>
<evidence type="ECO:0000259" key="18">
    <source>
        <dbReference type="PROSITE" id="PS50865"/>
    </source>
</evidence>
<dbReference type="InterPro" id="IPR019786">
    <property type="entry name" value="Zinc_finger_PHD-type_CS"/>
</dbReference>
<dbReference type="Gene3D" id="1.20.920.10">
    <property type="entry name" value="Bromodomain-like"/>
    <property type="match status" value="1"/>
</dbReference>
<dbReference type="InterPro" id="IPR047269">
    <property type="entry name" value="ZMY11"/>
</dbReference>
<feature type="domain" description="PHD-type" evidence="16">
    <location>
        <begin position="102"/>
        <end position="147"/>
    </location>
</feature>
<evidence type="ECO:0000256" key="4">
    <source>
        <dbReference type="ARBA" id="ARBA00022553"/>
    </source>
</evidence>
<keyword evidence="8" id="KW-0156">Chromatin regulator</keyword>
<reference evidence="20" key="1">
    <citation type="journal article" date="2023" name="Mol. Biol. Evol.">
        <title>Third-Generation Sequencing Reveals the Adaptive Role of the Epigenome in Three Deep-Sea Polychaetes.</title>
        <authorList>
            <person name="Perez M."/>
            <person name="Aroh O."/>
            <person name="Sun Y."/>
            <person name="Lan Y."/>
            <person name="Juniper S.K."/>
            <person name="Young C.R."/>
            <person name="Angers B."/>
            <person name="Qian P.Y."/>
        </authorList>
    </citation>
    <scope>NUCLEOTIDE SEQUENCE</scope>
    <source>
        <strain evidence="20">R07B-5</strain>
    </source>
</reference>
<comment type="caution">
    <text evidence="20">The sequence shown here is derived from an EMBL/GenBank/DDBJ whole genome shotgun (WGS) entry which is preliminary data.</text>
</comment>
<feature type="region of interest" description="Disordered" evidence="15">
    <location>
        <begin position="364"/>
        <end position="451"/>
    </location>
</feature>
<dbReference type="EMBL" id="JAODUO010001240">
    <property type="protein sequence ID" value="KAK2168186.1"/>
    <property type="molecule type" value="Genomic_DNA"/>
</dbReference>
<dbReference type="InterPro" id="IPR048589">
    <property type="entry name" value="SAMD1-like_WH"/>
</dbReference>
<keyword evidence="4" id="KW-0597">Phosphoprotein</keyword>
<dbReference type="FunFam" id="6.10.140.2220:FF:000002">
    <property type="entry name" value="Protein kinase C-binding protein 1 isoform C"/>
    <property type="match status" value="1"/>
</dbReference>
<feature type="domain" description="MYND-type" evidence="18">
    <location>
        <begin position="600"/>
        <end position="635"/>
    </location>
</feature>
<feature type="compositionally biased region" description="Polar residues" evidence="15">
    <location>
        <begin position="428"/>
        <end position="451"/>
    </location>
</feature>
<comment type="subcellular location">
    <subcellularLocation>
        <location evidence="2">Chromosome</location>
    </subcellularLocation>
    <subcellularLocation>
        <location evidence="1">Nucleus</location>
    </subcellularLocation>
</comment>
<evidence type="ECO:0000259" key="17">
    <source>
        <dbReference type="PROSITE" id="PS50812"/>
    </source>
</evidence>
<dbReference type="PROSITE" id="PS50812">
    <property type="entry name" value="PWWP"/>
    <property type="match status" value="1"/>
</dbReference>
<dbReference type="GO" id="GO:0140006">
    <property type="term" value="F:histone H3 reader activity"/>
    <property type="evidence" value="ECO:0007669"/>
    <property type="project" value="UniProtKB-ARBA"/>
</dbReference>
<dbReference type="Gene3D" id="3.30.40.10">
    <property type="entry name" value="Zinc/RING finger domain, C3HC4 (zinc finger)"/>
    <property type="match status" value="1"/>
</dbReference>
<evidence type="ECO:0000256" key="14">
    <source>
        <dbReference type="SAM" id="Coils"/>
    </source>
</evidence>
<evidence type="ECO:0000256" key="8">
    <source>
        <dbReference type="ARBA" id="ARBA00022853"/>
    </source>
</evidence>
<evidence type="ECO:0000256" key="10">
    <source>
        <dbReference type="ARBA" id="ARBA00023117"/>
    </source>
</evidence>
<dbReference type="SUPFAM" id="SSF63748">
    <property type="entry name" value="Tudor/PWWP/MBT"/>
    <property type="match status" value="1"/>
</dbReference>
<dbReference type="InterPro" id="IPR000313">
    <property type="entry name" value="PWWP_dom"/>
</dbReference>
<gene>
    <name evidence="20" type="ORF">NP493_1242g00007</name>
</gene>
<dbReference type="InterPro" id="IPR057053">
    <property type="entry name" value="MYND_ZMYND11_ZMYD8"/>
</dbReference>
<feature type="coiled-coil region" evidence="14">
    <location>
        <begin position="517"/>
        <end position="597"/>
    </location>
</feature>
<feature type="compositionally biased region" description="Pro residues" evidence="15">
    <location>
        <begin position="393"/>
        <end position="403"/>
    </location>
</feature>
<keyword evidence="21" id="KW-1185">Reference proteome</keyword>
<dbReference type="SUPFAM" id="SSF47370">
    <property type="entry name" value="Bromodomain"/>
    <property type="match status" value="1"/>
</dbReference>
<evidence type="ECO:0000256" key="6">
    <source>
        <dbReference type="ARBA" id="ARBA00022771"/>
    </source>
</evidence>
<evidence type="ECO:0008006" key="22">
    <source>
        <dbReference type="Google" id="ProtNLM"/>
    </source>
</evidence>
<dbReference type="Pfam" id="PF24324">
    <property type="entry name" value="MYND_ZMYND11_ZMYD8"/>
    <property type="match status" value="1"/>
</dbReference>
<evidence type="ECO:0000313" key="20">
    <source>
        <dbReference type="EMBL" id="KAK2168186.1"/>
    </source>
</evidence>
<dbReference type="CDD" id="cd20159">
    <property type="entry name" value="PWWP_BS69"/>
    <property type="match status" value="1"/>
</dbReference>
<evidence type="ECO:0000256" key="3">
    <source>
        <dbReference type="ARBA" id="ARBA00022454"/>
    </source>
</evidence>
<evidence type="ECO:0000259" key="16">
    <source>
        <dbReference type="PROSITE" id="PS50016"/>
    </source>
</evidence>
<name>A0AAD9KBK8_RIDPI</name>
<keyword evidence="10" id="KW-0103">Bromodomain</keyword>
<dbReference type="CDD" id="cd15537">
    <property type="entry name" value="PHD_BS69"/>
    <property type="match status" value="1"/>
</dbReference>
<dbReference type="SMART" id="SM00293">
    <property type="entry name" value="PWWP"/>
    <property type="match status" value="1"/>
</dbReference>
<keyword evidence="9" id="KW-0805">Transcription regulation</keyword>
<dbReference type="InterPro" id="IPR011011">
    <property type="entry name" value="Znf_FYVE_PHD"/>
</dbReference>
<evidence type="ECO:0000259" key="19">
    <source>
        <dbReference type="PROSITE" id="PS52014"/>
    </source>
</evidence>
<dbReference type="PROSITE" id="PS01360">
    <property type="entry name" value="ZF_MYND_1"/>
    <property type="match status" value="1"/>
</dbReference>
<dbReference type="PROSITE" id="PS50865">
    <property type="entry name" value="ZF_MYND_2"/>
    <property type="match status" value="1"/>
</dbReference>
<proteinExistence type="predicted"/>
<dbReference type="GO" id="GO:0003714">
    <property type="term" value="F:transcription corepressor activity"/>
    <property type="evidence" value="ECO:0007669"/>
    <property type="project" value="InterPro"/>
</dbReference>
<accession>A0AAD9KBK8</accession>
<dbReference type="InterPro" id="IPR047268">
    <property type="entry name" value="PWWP_BS69"/>
</dbReference>
<dbReference type="InterPro" id="IPR036427">
    <property type="entry name" value="Bromodomain-like_sf"/>
</dbReference>
<dbReference type="GO" id="GO:0003677">
    <property type="term" value="F:DNA binding"/>
    <property type="evidence" value="ECO:0007669"/>
    <property type="project" value="InterPro"/>
</dbReference>
<keyword evidence="11" id="KW-0804">Transcription</keyword>
<dbReference type="Gene3D" id="2.30.30.140">
    <property type="match status" value="1"/>
</dbReference>
<dbReference type="GO" id="GO:0009966">
    <property type="term" value="P:regulation of signal transduction"/>
    <property type="evidence" value="ECO:0007669"/>
    <property type="project" value="TreeGrafter"/>
</dbReference>
<dbReference type="InterPro" id="IPR013083">
    <property type="entry name" value="Znf_RING/FYVE/PHD"/>
</dbReference>
<keyword evidence="12" id="KW-0539">Nucleus</keyword>
<dbReference type="InterPro" id="IPR002893">
    <property type="entry name" value="Znf_MYND"/>
</dbReference>
<evidence type="ECO:0000256" key="11">
    <source>
        <dbReference type="ARBA" id="ARBA00023163"/>
    </source>
</evidence>
<dbReference type="GO" id="GO:0034243">
    <property type="term" value="P:regulation of transcription elongation by RNA polymerase II"/>
    <property type="evidence" value="ECO:0007669"/>
    <property type="project" value="InterPro"/>
</dbReference>
<keyword evidence="14" id="KW-0175">Coiled coil</keyword>
<feature type="compositionally biased region" description="Basic residues" evidence="15">
    <location>
        <begin position="406"/>
        <end position="415"/>
    </location>
</feature>
<dbReference type="GO" id="GO:0005694">
    <property type="term" value="C:chromosome"/>
    <property type="evidence" value="ECO:0007669"/>
    <property type="project" value="UniProtKB-SubCell"/>
</dbReference>
<dbReference type="Gene3D" id="6.10.140.2220">
    <property type="match status" value="1"/>
</dbReference>
<dbReference type="Pfam" id="PF23461">
    <property type="entry name" value="ZMYND11_CC"/>
    <property type="match status" value="1"/>
</dbReference>
<dbReference type="Proteomes" id="UP001209878">
    <property type="component" value="Unassembled WGS sequence"/>
</dbReference>
<dbReference type="SUPFAM" id="SSF57903">
    <property type="entry name" value="FYVE/PHD zinc finger"/>
    <property type="match status" value="1"/>
</dbReference>
<feature type="domain" description="PWWP" evidence="17">
    <location>
        <begin position="282"/>
        <end position="333"/>
    </location>
</feature>
<keyword evidence="6 13" id="KW-0863">Zinc-finger</keyword>
<evidence type="ECO:0000313" key="21">
    <source>
        <dbReference type="Proteomes" id="UP001209878"/>
    </source>
</evidence>
<evidence type="ECO:0000256" key="9">
    <source>
        <dbReference type="ARBA" id="ARBA00023015"/>
    </source>
</evidence>
<evidence type="ECO:0000256" key="15">
    <source>
        <dbReference type="SAM" id="MobiDB-lite"/>
    </source>
</evidence>
<feature type="domain" description="SAMD1-like winged helix (WH)" evidence="19">
    <location>
        <begin position="6"/>
        <end position="82"/>
    </location>
</feature>
<dbReference type="PANTHER" id="PTHR46379:SF1">
    <property type="entry name" value="ZINC FINGER MYND DOMAIN-CONTAINING PROTEIN 11"/>
    <property type="match status" value="1"/>
</dbReference>
<dbReference type="InterPro" id="IPR019787">
    <property type="entry name" value="Znf_PHD-finger"/>
</dbReference>
<sequence length="640" mass="74774">MVRPIKRRQAEPVIAQKLWSSIRYIRAQKQIPNNERVHRYMMRECDMTDDEIETQLQFAVTDELVSAYMTVGFKGARVGVEQEGYRIPDLDTDFLQEKGSHDWYCFDCHSPGEVLECSGCWRVYHPQCIEEPWTTTTDFLCTICLSGKKKPRIKRKELNKLLRYTVARLKDKTRELHRFGGVSENDDLMIQRFVFKYIDLNEMEAKVGASEYCYLGEFFNDARLLLHNTFICYGDAGAMADLAKIMIRDCKYDLDEIQQCKDCYYNSNAKPKDWFCQPCDPPHELVYAKQKGFTFWPAKVIKVTQEGYDVRFFGGWHQRAIIAESNIRPITLNVKQLSGKRTAGSARATEELHLHQELLVRAAKRRDKEPEADEEPEQAPCEEKMEQEQAPVPESPVVPPPPEPRIRHKKFRKRQKLEEKEENGAEVISSSILLPEKSTPTPEDTNMVTSSQDNILSPRIISTTDTGVQTSRKLLHGRHLHKFCQTDTIATPLPATPVSAACDCDTKYTKIFGDFKERLANDHRKDKERTLKDLEDRLRKDFEEDKQAAVGRAVANVQRETERVRRQTEERCREQYMEEMRKLSAKHKADISAAKKKQWCYNCEEEAMYHCCWNTSYCSIKCQQEHWHREHKRMCRRKRT</sequence>
<dbReference type="GO" id="GO:0005634">
    <property type="term" value="C:nucleus"/>
    <property type="evidence" value="ECO:0007669"/>
    <property type="project" value="UniProtKB-SubCell"/>
</dbReference>
<dbReference type="PROSITE" id="PS52014">
    <property type="entry name" value="SAMD1_WH"/>
    <property type="match status" value="1"/>
</dbReference>